<sequence>MHAVKVGLNNLIESTMEIVSYFFARQKNEEIKKELQNLVDRINELKYEIPRYHGREARGHFVNCEQSVLMEALIKEVLLKIFDIDMGSKKQRISQSILEEYRRCVGSLLDKVIKCESKYIQVGIVIPSFKGNERIKRTMCRCVKISYILDRSKLLSVEEFRTICSELSLDSSALETLMRFCSTDLILGIVNLRFIQLLASSEFFPPESNDVTINISSNYDKLINHIVLYCYSRSIHKYYTNKMVKGLPYLSVTSELKINSVMPFALMFFLMQVVFSIFGSLFILLHVNNIMNVVDMKNLSIGVCVGSAILGIVSVTLVSIGYKKLHQDNVSSLHRSELSLESFYVPGENIDL</sequence>
<keyword evidence="2" id="KW-0472">Membrane</keyword>
<dbReference type="HOGENOM" id="CLU_784666_0_0_5"/>
<name>A0A0H3M1L0_EHRRW</name>
<keyword evidence="2" id="KW-0812">Transmembrane</keyword>
<proteinExistence type="predicted"/>
<gene>
    <name evidence="3" type="ordered locus">ERWE_CDS_06610</name>
</gene>
<accession>A0A0H3M1L0</accession>
<evidence type="ECO:0000313" key="3">
    <source>
        <dbReference type="EMBL" id="CAI27155.1"/>
    </source>
</evidence>
<keyword evidence="4" id="KW-1185">Reference proteome</keyword>
<feature type="transmembrane region" description="Helical" evidence="2">
    <location>
        <begin position="264"/>
        <end position="287"/>
    </location>
</feature>
<dbReference type="KEGG" id="erw:ERWE_CDS_06610"/>
<evidence type="ECO:0000256" key="2">
    <source>
        <dbReference type="SAM" id="Phobius"/>
    </source>
</evidence>
<dbReference type="AlphaFoldDB" id="A0A0H3M1L0"/>
<dbReference type="RefSeq" id="WP_011256137.1">
    <property type="nucleotide sequence ID" value="NC_006832.1"/>
</dbReference>
<evidence type="ECO:0000256" key="1">
    <source>
        <dbReference type="SAM" id="Coils"/>
    </source>
</evidence>
<feature type="coiled-coil region" evidence="1">
    <location>
        <begin position="21"/>
        <end position="48"/>
    </location>
</feature>
<dbReference type="Proteomes" id="UP000001021">
    <property type="component" value="Chromosome"/>
</dbReference>
<dbReference type="EMBL" id="CR925678">
    <property type="protein sequence ID" value="CAI27155.1"/>
    <property type="molecule type" value="Genomic_DNA"/>
</dbReference>
<keyword evidence="1" id="KW-0175">Coiled coil</keyword>
<keyword evidence="2" id="KW-1133">Transmembrane helix</keyword>
<evidence type="ECO:0000313" key="4">
    <source>
        <dbReference type="Proteomes" id="UP000001021"/>
    </source>
</evidence>
<reference evidence="3 4" key="1">
    <citation type="journal article" date="2006" name="J. Bacteriol.">
        <title>Comparative genomic analysis of three strains of Ehrlichia ruminantium reveals an active process of genome size plasticity.</title>
        <authorList>
            <person name="Frutos R."/>
            <person name="Viari A."/>
            <person name="Ferraz C."/>
            <person name="Morgat A."/>
            <person name="Eychenie S."/>
            <person name="Kandassami Y."/>
            <person name="Chantal I."/>
            <person name="Bensaid A."/>
            <person name="Coissac E."/>
            <person name="Vachiery N."/>
            <person name="Demaille J."/>
            <person name="Martinez D."/>
        </authorList>
    </citation>
    <scope>NUCLEOTIDE SEQUENCE [LARGE SCALE GENOMIC DNA]</scope>
    <source>
        <strain evidence="3 4">Welgevonden</strain>
    </source>
</reference>
<protein>
    <submittedName>
        <fullName evidence="3">Uncharacterized protein</fullName>
    </submittedName>
</protein>
<organism evidence="3 4">
    <name type="scientific">Ehrlichia ruminantium (strain Welgevonden)</name>
    <dbReference type="NCBI Taxonomy" id="254945"/>
    <lineage>
        <taxon>Bacteria</taxon>
        <taxon>Pseudomonadati</taxon>
        <taxon>Pseudomonadota</taxon>
        <taxon>Alphaproteobacteria</taxon>
        <taxon>Rickettsiales</taxon>
        <taxon>Anaplasmataceae</taxon>
        <taxon>Ehrlichia</taxon>
    </lineage>
</organism>
<feature type="transmembrane region" description="Helical" evidence="2">
    <location>
        <begin position="299"/>
        <end position="322"/>
    </location>
</feature>